<accession>A0A6J6TK11</accession>
<dbReference type="PANTHER" id="PTHR30468">
    <property type="entry name" value="ALPHA-KETOGLUTARATE-DEPENDENT SULFONATE DIOXYGENASE"/>
    <property type="match status" value="1"/>
</dbReference>
<dbReference type="GO" id="GO:0016706">
    <property type="term" value="F:2-oxoglutarate-dependent dioxygenase activity"/>
    <property type="evidence" value="ECO:0007669"/>
    <property type="project" value="TreeGrafter"/>
</dbReference>
<protein>
    <submittedName>
        <fullName evidence="7">Unannotated protein</fullName>
    </submittedName>
</protein>
<keyword evidence="2" id="KW-0479">Metal-binding</keyword>
<dbReference type="InterPro" id="IPR051323">
    <property type="entry name" value="AtsK-like"/>
</dbReference>
<comment type="similarity">
    <text evidence="1">Belongs to the TfdA dioxygenase family.</text>
</comment>
<organism evidence="7">
    <name type="scientific">freshwater metagenome</name>
    <dbReference type="NCBI Taxonomy" id="449393"/>
    <lineage>
        <taxon>unclassified sequences</taxon>
        <taxon>metagenomes</taxon>
        <taxon>ecological metagenomes</taxon>
    </lineage>
</organism>
<keyword evidence="4" id="KW-0560">Oxidoreductase</keyword>
<dbReference type="Gene3D" id="3.60.130.10">
    <property type="entry name" value="Clavaminate synthase-like"/>
    <property type="match status" value="1"/>
</dbReference>
<dbReference type="Pfam" id="PF02668">
    <property type="entry name" value="TauD"/>
    <property type="match status" value="1"/>
</dbReference>
<proteinExistence type="inferred from homology"/>
<dbReference type="InterPro" id="IPR042098">
    <property type="entry name" value="TauD-like_sf"/>
</dbReference>
<evidence type="ECO:0000256" key="3">
    <source>
        <dbReference type="ARBA" id="ARBA00022964"/>
    </source>
</evidence>
<reference evidence="7" key="1">
    <citation type="submission" date="2020-05" db="EMBL/GenBank/DDBJ databases">
        <authorList>
            <person name="Chiriac C."/>
            <person name="Salcher M."/>
            <person name="Ghai R."/>
            <person name="Kavagutti S V."/>
        </authorList>
    </citation>
    <scope>NUCLEOTIDE SEQUENCE</scope>
</reference>
<evidence type="ECO:0000313" key="7">
    <source>
        <dbReference type="EMBL" id="CAB4747135.1"/>
    </source>
</evidence>
<sequence>MHTIEITPLTATIGAEIRGVDLASAPDDPSTMATIEGALYDHLVLFFRDQHLTDAQHVRFAGCFGPFEHHAFAKSHPDFVDMTVLDQITPQNDGGNSWHSDSSFMEQPALGSVLRAVQLPPLGGDTCWASMYAAFDALSPRMQSMLDGLTALHDIIVPLEKAIAGGHSVSANLEEIRRAWPAMEHPVVRRHPVTGRPALYVNNNFTTRILGITKSESDVLLPYLLQHVQRPDFQVRFRWAPGSVAFWDNRVTQHYAVPDYSGHRRIMHRVTLTGERPA</sequence>
<evidence type="ECO:0000259" key="6">
    <source>
        <dbReference type="Pfam" id="PF02668"/>
    </source>
</evidence>
<dbReference type="PANTHER" id="PTHR30468:SF1">
    <property type="entry name" value="ALPHA-KETOGLUTARATE-DEPENDENT SULFONATE DIOXYGENASE"/>
    <property type="match status" value="1"/>
</dbReference>
<dbReference type="EMBL" id="CAEZYR010000053">
    <property type="protein sequence ID" value="CAB4747135.1"/>
    <property type="molecule type" value="Genomic_DNA"/>
</dbReference>
<dbReference type="EMBL" id="CAFBMH010000120">
    <property type="protein sequence ID" value="CAB4927130.1"/>
    <property type="molecule type" value="Genomic_DNA"/>
</dbReference>
<dbReference type="SUPFAM" id="SSF51197">
    <property type="entry name" value="Clavaminate synthase-like"/>
    <property type="match status" value="1"/>
</dbReference>
<dbReference type="InterPro" id="IPR003819">
    <property type="entry name" value="TauD/TfdA-like"/>
</dbReference>
<dbReference type="GO" id="GO:0005737">
    <property type="term" value="C:cytoplasm"/>
    <property type="evidence" value="ECO:0007669"/>
    <property type="project" value="TreeGrafter"/>
</dbReference>
<evidence type="ECO:0000256" key="5">
    <source>
        <dbReference type="ARBA" id="ARBA00023004"/>
    </source>
</evidence>
<feature type="domain" description="TauD/TfdA-like" evidence="6">
    <location>
        <begin position="5"/>
        <end position="271"/>
    </location>
</feature>
<dbReference type="AlphaFoldDB" id="A0A6J6TK11"/>
<dbReference type="GO" id="GO:0046872">
    <property type="term" value="F:metal ion binding"/>
    <property type="evidence" value="ECO:0007669"/>
    <property type="project" value="UniProtKB-KW"/>
</dbReference>
<evidence type="ECO:0000313" key="8">
    <source>
        <dbReference type="EMBL" id="CAB4927130.1"/>
    </source>
</evidence>
<name>A0A6J6TK11_9ZZZZ</name>
<evidence type="ECO:0000256" key="4">
    <source>
        <dbReference type="ARBA" id="ARBA00023002"/>
    </source>
</evidence>
<keyword evidence="3" id="KW-0223">Dioxygenase</keyword>
<evidence type="ECO:0000256" key="1">
    <source>
        <dbReference type="ARBA" id="ARBA00005896"/>
    </source>
</evidence>
<evidence type="ECO:0000256" key="2">
    <source>
        <dbReference type="ARBA" id="ARBA00022723"/>
    </source>
</evidence>
<keyword evidence="5" id="KW-0408">Iron</keyword>
<gene>
    <name evidence="7" type="ORF">UFOPK2754_01583</name>
    <name evidence="8" type="ORF">UFOPK3543_02434</name>
</gene>